<keyword evidence="3 4" id="KW-0472">Membrane</keyword>
<accession>A0ABN2XB58</accession>
<dbReference type="Pfam" id="PF03717">
    <property type="entry name" value="PBP_dimer"/>
    <property type="match status" value="1"/>
</dbReference>
<evidence type="ECO:0000259" key="5">
    <source>
        <dbReference type="Pfam" id="PF00905"/>
    </source>
</evidence>
<dbReference type="Proteomes" id="UP001500984">
    <property type="component" value="Unassembled WGS sequence"/>
</dbReference>
<evidence type="ECO:0000256" key="3">
    <source>
        <dbReference type="ARBA" id="ARBA00023136"/>
    </source>
</evidence>
<dbReference type="SUPFAM" id="SSF56519">
    <property type="entry name" value="Penicillin binding protein dimerisation domain"/>
    <property type="match status" value="1"/>
</dbReference>
<organism evidence="7 8">
    <name type="scientific">Brevibacterium salitolerans</name>
    <dbReference type="NCBI Taxonomy" id="1403566"/>
    <lineage>
        <taxon>Bacteria</taxon>
        <taxon>Bacillati</taxon>
        <taxon>Actinomycetota</taxon>
        <taxon>Actinomycetes</taxon>
        <taxon>Micrococcales</taxon>
        <taxon>Brevibacteriaceae</taxon>
        <taxon>Brevibacterium</taxon>
    </lineage>
</organism>
<keyword evidence="4" id="KW-1133">Transmembrane helix</keyword>
<dbReference type="InterPro" id="IPR050515">
    <property type="entry name" value="Beta-lactam/transpept"/>
</dbReference>
<dbReference type="PANTHER" id="PTHR30627:SF1">
    <property type="entry name" value="PEPTIDOGLYCAN D,D-TRANSPEPTIDASE FTSI"/>
    <property type="match status" value="1"/>
</dbReference>
<reference evidence="7 8" key="1">
    <citation type="journal article" date="2019" name="Int. J. Syst. Evol. Microbiol.">
        <title>The Global Catalogue of Microorganisms (GCM) 10K type strain sequencing project: providing services to taxonomists for standard genome sequencing and annotation.</title>
        <authorList>
            <consortium name="The Broad Institute Genomics Platform"/>
            <consortium name="The Broad Institute Genome Sequencing Center for Infectious Disease"/>
            <person name="Wu L."/>
            <person name="Ma J."/>
        </authorList>
    </citation>
    <scope>NUCLEOTIDE SEQUENCE [LARGE SCALE GENOMIC DNA]</scope>
    <source>
        <strain evidence="7 8">JCM 15900</strain>
    </source>
</reference>
<evidence type="ECO:0000256" key="4">
    <source>
        <dbReference type="SAM" id="Phobius"/>
    </source>
</evidence>
<proteinExistence type="inferred from homology"/>
<dbReference type="InterPro" id="IPR005311">
    <property type="entry name" value="PBP_dimer"/>
</dbReference>
<dbReference type="Gene3D" id="3.30.450.330">
    <property type="match status" value="1"/>
</dbReference>
<feature type="domain" description="Penicillin-binding protein dimerisation" evidence="6">
    <location>
        <begin position="62"/>
        <end position="224"/>
    </location>
</feature>
<dbReference type="InterPro" id="IPR036138">
    <property type="entry name" value="PBP_dimer_sf"/>
</dbReference>
<name>A0ABN2XB58_9MICO</name>
<keyword evidence="8" id="KW-1185">Reference proteome</keyword>
<feature type="transmembrane region" description="Helical" evidence="4">
    <location>
        <begin position="21"/>
        <end position="43"/>
    </location>
</feature>
<keyword evidence="4" id="KW-0812">Transmembrane</keyword>
<dbReference type="SUPFAM" id="SSF56601">
    <property type="entry name" value="beta-lactamase/transpeptidase-like"/>
    <property type="match status" value="1"/>
</dbReference>
<dbReference type="Gene3D" id="3.40.710.10">
    <property type="entry name" value="DD-peptidase/beta-lactamase superfamily"/>
    <property type="match status" value="1"/>
</dbReference>
<dbReference type="EMBL" id="BAAAPZ010000019">
    <property type="protein sequence ID" value="GAA2106605.1"/>
    <property type="molecule type" value="Genomic_DNA"/>
</dbReference>
<evidence type="ECO:0000259" key="6">
    <source>
        <dbReference type="Pfam" id="PF03717"/>
    </source>
</evidence>
<evidence type="ECO:0000313" key="8">
    <source>
        <dbReference type="Proteomes" id="UP001500984"/>
    </source>
</evidence>
<comment type="similarity">
    <text evidence="2">Belongs to the transpeptidase family.</text>
</comment>
<dbReference type="Gene3D" id="3.90.1310.10">
    <property type="entry name" value="Penicillin-binding protein 2a (Domain 2)"/>
    <property type="match status" value="1"/>
</dbReference>
<dbReference type="PANTHER" id="PTHR30627">
    <property type="entry name" value="PEPTIDOGLYCAN D,D-TRANSPEPTIDASE"/>
    <property type="match status" value="1"/>
</dbReference>
<protein>
    <submittedName>
        <fullName evidence="7">Penicillin-binding protein 2</fullName>
    </submittedName>
</protein>
<dbReference type="InterPro" id="IPR001460">
    <property type="entry name" value="PCN-bd_Tpept"/>
</dbReference>
<evidence type="ECO:0000313" key="7">
    <source>
        <dbReference type="EMBL" id="GAA2106605.1"/>
    </source>
</evidence>
<dbReference type="InterPro" id="IPR012338">
    <property type="entry name" value="Beta-lactam/transpept-like"/>
</dbReference>
<evidence type="ECO:0000256" key="1">
    <source>
        <dbReference type="ARBA" id="ARBA00004370"/>
    </source>
</evidence>
<gene>
    <name evidence="7" type="ORF">GCM10009823_32840</name>
</gene>
<evidence type="ECO:0000256" key="2">
    <source>
        <dbReference type="ARBA" id="ARBA00007171"/>
    </source>
</evidence>
<feature type="domain" description="Penicillin-binding protein transpeptidase" evidence="5">
    <location>
        <begin position="268"/>
        <end position="572"/>
    </location>
</feature>
<comment type="caution">
    <text evidence="7">The sequence shown here is derived from an EMBL/GenBank/DDBJ whole genome shotgun (WGS) entry which is preliminary data.</text>
</comment>
<dbReference type="Pfam" id="PF00905">
    <property type="entry name" value="Transpeptidase"/>
    <property type="match status" value="1"/>
</dbReference>
<comment type="subcellular location">
    <subcellularLocation>
        <location evidence="1">Membrane</location>
    </subcellularLocation>
</comment>
<dbReference type="RefSeq" id="WP_344338621.1">
    <property type="nucleotide sequence ID" value="NZ_BAAAPZ010000019.1"/>
</dbReference>
<sequence length="598" mass="62504">MPRTTAARTKWRLSAAGRLRFVAGLAVIVLLVVVGNLVAIQGIDTKQAAAKALSGRLVTVALPADRGEIQASDGTLLAGNAARYRLVVDQQNVQQYERTPAGADEDAEPELVGAWGAAQDLAKVLDTDAGLLFPELDGEARWNVVATGLTSEVRAQIEELGITGISFEEYTIRSYPAGGVAGSLVGFVGSDGAALAGLELSYDEMLRGRDGEQQYERGARGERIPLGDNSTTPAVDGTGIRLTIDSTIHHYAQEAIASAVKEHKAEWGTVVITEVGTGRILAAAEAPSVDPNNPGGADAPDRGSRVFSAAFEPGSTSKMVTVAGLLEEGLATPEDEFVVPDTWKAANGEEFRDSSPHEDENLTLAGILAQSSNTGTLMAGEALTPQQRHDYLERFGFGQSSGIPFPGENSGILHPVEDWDGRTAYTVMFGQGVSANAIQTTSAMAAVANGGVMAAPRLVDGTVDSSGRVVPTERREDRRVVSEETAASVLDMLEHVVVDGTAGNAEIGGYRAAGKTGTAQAPSDSGGYDGYTSSFVGVAPVDDPRIAVSVTLQRPQEGYYGGTSAAPVFSDVAGFTLRHLHVPPSTGSPSDTPVEWED</sequence>